<reference evidence="8 9" key="1">
    <citation type="journal article" date="2019" name="Int. J. Syst. Evol. Microbiol.">
        <title>The Global Catalogue of Microorganisms (GCM) 10K type strain sequencing project: providing services to taxonomists for standard genome sequencing and annotation.</title>
        <authorList>
            <consortium name="The Broad Institute Genomics Platform"/>
            <consortium name="The Broad Institute Genome Sequencing Center for Infectious Disease"/>
            <person name="Wu L."/>
            <person name="Ma J."/>
        </authorList>
    </citation>
    <scope>NUCLEOTIDE SEQUENCE [LARGE SCALE GENOMIC DNA]</scope>
    <source>
        <strain evidence="8 9">DT85</strain>
    </source>
</reference>
<keyword evidence="3" id="KW-0963">Cytoplasm</keyword>
<comment type="subcellular location">
    <subcellularLocation>
        <location evidence="3">Cytoplasm</location>
    </subcellularLocation>
</comment>
<dbReference type="GO" id="GO:0005737">
    <property type="term" value="C:cytoplasm"/>
    <property type="evidence" value="ECO:0007669"/>
    <property type="project" value="UniProtKB-SubCell"/>
</dbReference>
<evidence type="ECO:0000313" key="8">
    <source>
        <dbReference type="EMBL" id="MFC7235844.1"/>
    </source>
</evidence>
<protein>
    <recommendedName>
        <fullName evidence="3 4">Protein GrpE</fullName>
    </recommendedName>
    <alternativeName>
        <fullName evidence="3">HSP-70 cofactor</fullName>
    </alternativeName>
</protein>
<dbReference type="CDD" id="cd00446">
    <property type="entry name" value="GrpE"/>
    <property type="match status" value="1"/>
</dbReference>
<dbReference type="GeneID" id="79267542"/>
<comment type="caution">
    <text evidence="8">The sequence shown here is derived from an EMBL/GenBank/DDBJ whole genome shotgun (WGS) entry which is preliminary data.</text>
</comment>
<keyword evidence="2 3" id="KW-0143">Chaperone</keyword>
<comment type="subunit">
    <text evidence="3">Homodimer.</text>
</comment>
<dbReference type="RefSeq" id="WP_276233985.1">
    <property type="nucleotide sequence ID" value="NZ_CP119802.1"/>
</dbReference>
<dbReference type="InterPro" id="IPR013805">
    <property type="entry name" value="GrpE_CC"/>
</dbReference>
<evidence type="ECO:0000313" key="9">
    <source>
        <dbReference type="Proteomes" id="UP001596398"/>
    </source>
</evidence>
<dbReference type="SUPFAM" id="SSF58014">
    <property type="entry name" value="Coiled-coil domain of nucleotide exchange factor GrpE"/>
    <property type="match status" value="1"/>
</dbReference>
<dbReference type="AlphaFoldDB" id="A0ABD5ZQJ2"/>
<dbReference type="HAMAP" id="MF_01151">
    <property type="entry name" value="GrpE"/>
    <property type="match status" value="1"/>
</dbReference>
<organism evidence="8 9">
    <name type="scientific">Halosegnis marinus</name>
    <dbReference type="NCBI Taxonomy" id="3034023"/>
    <lineage>
        <taxon>Archaea</taxon>
        <taxon>Methanobacteriati</taxon>
        <taxon>Methanobacteriota</taxon>
        <taxon>Stenosarchaea group</taxon>
        <taxon>Halobacteria</taxon>
        <taxon>Halobacteriales</taxon>
        <taxon>Natronomonadaceae</taxon>
        <taxon>Halosegnis</taxon>
    </lineage>
</organism>
<keyword evidence="9" id="KW-1185">Reference proteome</keyword>
<feature type="compositionally biased region" description="Acidic residues" evidence="7">
    <location>
        <begin position="1"/>
        <end position="24"/>
    </location>
</feature>
<sequence length="197" mass="22134">MSEEQAAEADDAEREEPTADPDAELVERVAGADPEETAREIAALRDRVADLESALDAERDEVAELEDKLKRKQADFQNFKKRRQKKAEEERRRATEDLVERLLDVRDNLVRALDQDEDVDIRDGVETTLRGFEEVLAEEGVEAIEPESGTELDPVRHEVLMRVESDAEAGTVADLHRPGYEMAGKVLRPAQVTVADD</sequence>
<feature type="region of interest" description="Disordered" evidence="7">
    <location>
        <begin position="1"/>
        <end position="36"/>
    </location>
</feature>
<gene>
    <name evidence="3" type="primary">grpE</name>
    <name evidence="8" type="ORF">ACFQJ4_11000</name>
</gene>
<feature type="coiled-coil region" evidence="6">
    <location>
        <begin position="41"/>
        <end position="89"/>
    </location>
</feature>
<dbReference type="InterPro" id="IPR009012">
    <property type="entry name" value="GrpE_head"/>
</dbReference>
<dbReference type="PROSITE" id="PS01071">
    <property type="entry name" value="GRPE"/>
    <property type="match status" value="1"/>
</dbReference>
<accession>A0ABD5ZQJ2</accession>
<dbReference type="Proteomes" id="UP001596398">
    <property type="component" value="Unassembled WGS sequence"/>
</dbReference>
<comment type="function">
    <text evidence="3 4">Participates actively in the response to hyperosmotic and heat shock by preventing the aggregation of stress-denatured proteins, in association with DnaK and GrpE. It is the nucleotide exchange factor for DnaK and may function as a thermosensor. Unfolded proteins bind initially to DnaJ; upon interaction with the DnaJ-bound protein, DnaK hydrolyzes its bound ATP, resulting in the formation of a stable complex. GrpE releases ADP from DnaK; ATP binding to DnaK triggers the release of the substrate protein, thus completing the reaction cycle. Several rounds of ATP-dependent interactions between DnaJ, DnaK and GrpE are required for fully efficient folding.</text>
</comment>
<dbReference type="PANTHER" id="PTHR21237:SF23">
    <property type="entry name" value="GRPE PROTEIN HOMOLOG, MITOCHONDRIAL"/>
    <property type="match status" value="1"/>
</dbReference>
<proteinExistence type="inferred from homology"/>
<evidence type="ECO:0000256" key="5">
    <source>
        <dbReference type="RuleBase" id="RU004478"/>
    </source>
</evidence>
<name>A0ABD5ZQJ2_9EURY</name>
<evidence type="ECO:0000256" key="1">
    <source>
        <dbReference type="ARBA" id="ARBA00009054"/>
    </source>
</evidence>
<dbReference type="Gene3D" id="2.30.22.10">
    <property type="entry name" value="Head domain of nucleotide exchange factor GrpE"/>
    <property type="match status" value="1"/>
</dbReference>
<dbReference type="PANTHER" id="PTHR21237">
    <property type="entry name" value="GRPE PROTEIN"/>
    <property type="match status" value="1"/>
</dbReference>
<evidence type="ECO:0000256" key="3">
    <source>
        <dbReference type="HAMAP-Rule" id="MF_01151"/>
    </source>
</evidence>
<comment type="similarity">
    <text evidence="1 3 5">Belongs to the GrpE family.</text>
</comment>
<evidence type="ECO:0000256" key="4">
    <source>
        <dbReference type="RuleBase" id="RU000639"/>
    </source>
</evidence>
<evidence type="ECO:0000256" key="2">
    <source>
        <dbReference type="ARBA" id="ARBA00023186"/>
    </source>
</evidence>
<dbReference type="SUPFAM" id="SSF51064">
    <property type="entry name" value="Head domain of nucleotide exchange factor GrpE"/>
    <property type="match status" value="1"/>
</dbReference>
<evidence type="ECO:0000256" key="7">
    <source>
        <dbReference type="SAM" id="MobiDB-lite"/>
    </source>
</evidence>
<dbReference type="InterPro" id="IPR000740">
    <property type="entry name" value="GrpE"/>
</dbReference>
<keyword evidence="3 4" id="KW-0346">Stress response</keyword>
<evidence type="ECO:0000256" key="6">
    <source>
        <dbReference type="SAM" id="Coils"/>
    </source>
</evidence>
<keyword evidence="6" id="KW-0175">Coiled coil</keyword>
<dbReference type="PRINTS" id="PR00773">
    <property type="entry name" value="GRPEPROTEIN"/>
</dbReference>
<dbReference type="Pfam" id="PF01025">
    <property type="entry name" value="GrpE"/>
    <property type="match status" value="1"/>
</dbReference>
<dbReference type="Gene3D" id="3.90.20.20">
    <property type="match status" value="1"/>
</dbReference>
<dbReference type="EMBL" id="JBHTAP010000001">
    <property type="protein sequence ID" value="MFC7235844.1"/>
    <property type="molecule type" value="Genomic_DNA"/>
</dbReference>